<feature type="transmembrane region" description="Helical" evidence="1">
    <location>
        <begin position="95"/>
        <end position="122"/>
    </location>
</feature>
<evidence type="ECO:0000313" key="4">
    <source>
        <dbReference type="Proteomes" id="UP000821853"/>
    </source>
</evidence>
<reference evidence="3 4" key="1">
    <citation type="journal article" date="2020" name="Cell">
        <title>Large-Scale Comparative Analyses of Tick Genomes Elucidate Their Genetic Diversity and Vector Capacities.</title>
        <authorList>
            <consortium name="Tick Genome and Microbiome Consortium (TIGMIC)"/>
            <person name="Jia N."/>
            <person name="Wang J."/>
            <person name="Shi W."/>
            <person name="Du L."/>
            <person name="Sun Y."/>
            <person name="Zhan W."/>
            <person name="Jiang J.F."/>
            <person name="Wang Q."/>
            <person name="Zhang B."/>
            <person name="Ji P."/>
            <person name="Bell-Sakyi L."/>
            <person name="Cui X.M."/>
            <person name="Yuan T.T."/>
            <person name="Jiang B.G."/>
            <person name="Yang W.F."/>
            <person name="Lam T.T."/>
            <person name="Chang Q.C."/>
            <person name="Ding S.J."/>
            <person name="Wang X.J."/>
            <person name="Zhu J.G."/>
            <person name="Ruan X.D."/>
            <person name="Zhao L."/>
            <person name="Wei J.T."/>
            <person name="Ye R.Z."/>
            <person name="Que T.C."/>
            <person name="Du C.H."/>
            <person name="Zhou Y.H."/>
            <person name="Cheng J.X."/>
            <person name="Dai P.F."/>
            <person name="Guo W.B."/>
            <person name="Han X.H."/>
            <person name="Huang E.J."/>
            <person name="Li L.F."/>
            <person name="Wei W."/>
            <person name="Gao Y.C."/>
            <person name="Liu J.Z."/>
            <person name="Shao H.Z."/>
            <person name="Wang X."/>
            <person name="Wang C.C."/>
            <person name="Yang T.C."/>
            <person name="Huo Q.B."/>
            <person name="Li W."/>
            <person name="Chen H.Y."/>
            <person name="Chen S.E."/>
            <person name="Zhou L.G."/>
            <person name="Ni X.B."/>
            <person name="Tian J.H."/>
            <person name="Sheng Y."/>
            <person name="Liu T."/>
            <person name="Pan Y.S."/>
            <person name="Xia L.Y."/>
            <person name="Li J."/>
            <person name="Zhao F."/>
            <person name="Cao W.C."/>
        </authorList>
    </citation>
    <scope>NUCLEOTIDE SEQUENCE [LARGE SCALE GENOMIC DNA]</scope>
    <source>
        <strain evidence="3">HaeL-2018</strain>
    </source>
</reference>
<keyword evidence="1" id="KW-0812">Transmembrane</keyword>
<dbReference type="GO" id="GO:0071786">
    <property type="term" value="P:endoplasmic reticulum tubular network organization"/>
    <property type="evidence" value="ECO:0007669"/>
    <property type="project" value="TreeGrafter"/>
</dbReference>
<dbReference type="GO" id="GO:0005881">
    <property type="term" value="C:cytoplasmic microtubule"/>
    <property type="evidence" value="ECO:0007669"/>
    <property type="project" value="TreeGrafter"/>
</dbReference>
<dbReference type="GO" id="GO:0071782">
    <property type="term" value="C:endoplasmic reticulum tubular network"/>
    <property type="evidence" value="ECO:0007669"/>
    <property type="project" value="TreeGrafter"/>
</dbReference>
<accession>A0A9J6GRJ1</accession>
<dbReference type="GO" id="GO:0008017">
    <property type="term" value="F:microtubule binding"/>
    <property type="evidence" value="ECO:0007669"/>
    <property type="project" value="TreeGrafter"/>
</dbReference>
<comment type="caution">
    <text evidence="3">The sequence shown here is derived from an EMBL/GenBank/DDBJ whole genome shotgun (WGS) entry which is preliminary data.</text>
</comment>
<keyword evidence="1" id="KW-0472">Membrane</keyword>
<dbReference type="PANTHER" id="PTHR12300">
    <property type="entry name" value="HVA22-LIKE PROTEINS"/>
    <property type="match status" value="1"/>
</dbReference>
<dbReference type="OMA" id="YLSCKAV"/>
<dbReference type="InterPro" id="IPR004345">
    <property type="entry name" value="TB2_DP1_HVA22"/>
</dbReference>
<keyword evidence="4" id="KW-1185">Reference proteome</keyword>
<gene>
    <name evidence="3" type="ORF">HPB48_022879</name>
</gene>
<comment type="similarity">
    <text evidence="1">Belongs to the DP1 family.</text>
</comment>
<dbReference type="OrthoDB" id="10009287at2759"/>
<evidence type="ECO:0000313" key="3">
    <source>
        <dbReference type="EMBL" id="KAH9378061.1"/>
    </source>
</evidence>
<dbReference type="Pfam" id="PF03134">
    <property type="entry name" value="TB2_DP1_HVA22"/>
    <property type="match status" value="1"/>
</dbReference>
<comment type="subcellular location">
    <subcellularLocation>
        <location evidence="1">Membrane</location>
        <topology evidence="1">Multi-pass membrane protein</topology>
    </subcellularLocation>
</comment>
<dbReference type="VEuPathDB" id="VectorBase:HLOH_061870"/>
<dbReference type="AlphaFoldDB" id="A0A9J6GRJ1"/>
<sequence length="252" mass="27870">MDIDEEHVPDGPAVEADSELAAVAARLPVPKRRMDAQGSHQQAGVLLWLMLFVLCRLSATFNRLVMLAVGALYPAYLSCKAISSKNPRDYVRLMMYWVVFAGFMSVEPLVDLLFGCCLPLYAELKVALVFWLQSGTTRGASLVFRKFVLPEFSRRERQIDAQLGQLQVGMTAAHYLSTVVMQTVFSHIRDNRSVADLISSELKLSLNDPGEGSSSVDDPTEMALGDQGGRRGPHRRAGAEEPKRRKLTNTTA</sequence>
<dbReference type="EMBL" id="JABSTR010000008">
    <property type="protein sequence ID" value="KAH9378061.1"/>
    <property type="molecule type" value="Genomic_DNA"/>
</dbReference>
<evidence type="ECO:0000256" key="1">
    <source>
        <dbReference type="RuleBase" id="RU362006"/>
    </source>
</evidence>
<feature type="region of interest" description="Disordered" evidence="2">
    <location>
        <begin position="208"/>
        <end position="252"/>
    </location>
</feature>
<evidence type="ECO:0000256" key="2">
    <source>
        <dbReference type="SAM" id="MobiDB-lite"/>
    </source>
</evidence>
<dbReference type="PANTHER" id="PTHR12300:SF117">
    <property type="entry name" value="LP05237P-RELATED"/>
    <property type="match status" value="1"/>
</dbReference>
<protein>
    <recommendedName>
        <fullName evidence="1">Receptor expression-enhancing protein</fullName>
    </recommendedName>
</protein>
<dbReference type="GO" id="GO:0005789">
    <property type="term" value="C:endoplasmic reticulum membrane"/>
    <property type="evidence" value="ECO:0007669"/>
    <property type="project" value="TreeGrafter"/>
</dbReference>
<organism evidence="3 4">
    <name type="scientific">Haemaphysalis longicornis</name>
    <name type="common">Bush tick</name>
    <dbReference type="NCBI Taxonomy" id="44386"/>
    <lineage>
        <taxon>Eukaryota</taxon>
        <taxon>Metazoa</taxon>
        <taxon>Ecdysozoa</taxon>
        <taxon>Arthropoda</taxon>
        <taxon>Chelicerata</taxon>
        <taxon>Arachnida</taxon>
        <taxon>Acari</taxon>
        <taxon>Parasitiformes</taxon>
        <taxon>Ixodida</taxon>
        <taxon>Ixodoidea</taxon>
        <taxon>Ixodidae</taxon>
        <taxon>Haemaphysalinae</taxon>
        <taxon>Haemaphysalis</taxon>
    </lineage>
</organism>
<feature type="transmembrane region" description="Helical" evidence="1">
    <location>
        <begin position="42"/>
        <end position="59"/>
    </location>
</feature>
<keyword evidence="1" id="KW-1133">Transmembrane helix</keyword>
<proteinExistence type="inferred from homology"/>
<dbReference type="Proteomes" id="UP000821853">
    <property type="component" value="Unassembled WGS sequence"/>
</dbReference>
<name>A0A9J6GRJ1_HAELO</name>